<dbReference type="HOGENOM" id="CLU_2572392_0_0_11"/>
<evidence type="ECO:0000313" key="1">
    <source>
        <dbReference type="EMBL" id="EFL27723.1"/>
    </source>
</evidence>
<dbReference type="EMBL" id="GG657754">
    <property type="protein sequence ID" value="EFL27723.1"/>
    <property type="molecule type" value="Genomic_DNA"/>
</dbReference>
<proteinExistence type="predicted"/>
<gene>
    <name evidence="1" type="ORF">SSOG_07436</name>
</gene>
<dbReference type="AlphaFoldDB" id="D9WKN2"/>
<evidence type="ECO:0000313" key="2">
    <source>
        <dbReference type="Proteomes" id="UP000003963"/>
    </source>
</evidence>
<accession>D9WKN2</accession>
<protein>
    <submittedName>
        <fullName evidence="1">Uncharacterized protein</fullName>
    </submittedName>
</protein>
<organism evidence="1 2">
    <name type="scientific">Streptomyces himastatinicus ATCC 53653</name>
    <dbReference type="NCBI Taxonomy" id="457427"/>
    <lineage>
        <taxon>Bacteria</taxon>
        <taxon>Bacillati</taxon>
        <taxon>Actinomycetota</taxon>
        <taxon>Actinomycetes</taxon>
        <taxon>Kitasatosporales</taxon>
        <taxon>Streptomycetaceae</taxon>
        <taxon>Streptomyces</taxon>
        <taxon>Streptomyces violaceusniger group</taxon>
    </lineage>
</organism>
<reference evidence="1 2" key="1">
    <citation type="submission" date="2009-02" db="EMBL/GenBank/DDBJ databases">
        <title>Annotation of Streptomyces hygroscopicus strain ATCC 53653.</title>
        <authorList>
            <consortium name="The Broad Institute Genome Sequencing Platform"/>
            <consortium name="Broad Institute Microbial Sequencing Center"/>
            <person name="Fischbach M."/>
            <person name="Godfrey P."/>
            <person name="Ward D."/>
            <person name="Young S."/>
            <person name="Zeng Q."/>
            <person name="Koehrsen M."/>
            <person name="Alvarado L."/>
            <person name="Berlin A.M."/>
            <person name="Bochicchio J."/>
            <person name="Borenstein D."/>
            <person name="Chapman S.B."/>
            <person name="Chen Z."/>
            <person name="Engels R."/>
            <person name="Freedman E."/>
            <person name="Gellesch M."/>
            <person name="Goldberg J."/>
            <person name="Griggs A."/>
            <person name="Gujja S."/>
            <person name="Heilman E.R."/>
            <person name="Heiman D.I."/>
            <person name="Hepburn T.A."/>
            <person name="Howarth C."/>
            <person name="Jen D."/>
            <person name="Larson L."/>
            <person name="Lewis B."/>
            <person name="Mehta T."/>
            <person name="Park D."/>
            <person name="Pearson M."/>
            <person name="Richards J."/>
            <person name="Roberts A."/>
            <person name="Saif S."/>
            <person name="Shea T.D."/>
            <person name="Shenoy N."/>
            <person name="Sisk P."/>
            <person name="Stolte C."/>
            <person name="Sykes S.N."/>
            <person name="Thomson T."/>
            <person name="Walk T."/>
            <person name="White J."/>
            <person name="Yandava C."/>
            <person name="Straight P."/>
            <person name="Clardy J."/>
            <person name="Hung D."/>
            <person name="Kolter R."/>
            <person name="Mekalanos J."/>
            <person name="Walker S."/>
            <person name="Walsh C.T."/>
            <person name="Wieland-Brown L.C."/>
            <person name="Haas B."/>
            <person name="Nusbaum C."/>
            <person name="Birren B."/>
        </authorList>
    </citation>
    <scope>NUCLEOTIDE SEQUENCE [LARGE SCALE GENOMIC DNA]</scope>
    <source>
        <strain evidence="1 2">ATCC 53653</strain>
    </source>
</reference>
<name>D9WKN2_9ACTN</name>
<keyword evidence="2" id="KW-1185">Reference proteome</keyword>
<sequence>MPSSSAAGRLPASLGRFSEASTVGLVCCHAWPASSHSQGYDYRHFRRWLASLGIRHRLARKDIESSLRLGRHLALTGGGAA</sequence>
<dbReference type="Proteomes" id="UP000003963">
    <property type="component" value="Unassembled WGS sequence"/>
</dbReference>